<sequence>MTRWTTTELTTLVREGPSAKHVGTLGKLIPGHTLAGIRAKARRCGLTLPRGRKTEAMQEAMRHG</sequence>
<dbReference type="EMBL" id="JABBZM010000002">
    <property type="protein sequence ID" value="NMV36941.1"/>
    <property type="molecule type" value="Genomic_DNA"/>
</dbReference>
<dbReference type="AlphaFoldDB" id="A0A848NPG9"/>
<protein>
    <submittedName>
        <fullName evidence="1">Uncharacterized protein</fullName>
    </submittedName>
</protein>
<dbReference type="RefSeq" id="WP_169339225.1">
    <property type="nucleotide sequence ID" value="NZ_JABBZM010000002.1"/>
</dbReference>
<gene>
    <name evidence="1" type="ORF">HGR00_03345</name>
</gene>
<reference evidence="1 2" key="1">
    <citation type="submission" date="2020-04" db="EMBL/GenBank/DDBJ databases">
        <title>Ralstonia insidiosa genome sequencing and assembly.</title>
        <authorList>
            <person name="Martins R.C.R."/>
            <person name="Perdigao-Neto L.V."/>
            <person name="Levin A.S.S."/>
            <person name="Costa S.F."/>
        </authorList>
    </citation>
    <scope>NUCLEOTIDE SEQUENCE [LARGE SCALE GENOMIC DNA]</scope>
    <source>
        <strain evidence="1 2">5047</strain>
    </source>
</reference>
<comment type="caution">
    <text evidence="1">The sequence shown here is derived from an EMBL/GenBank/DDBJ whole genome shotgun (WGS) entry which is preliminary data.</text>
</comment>
<organism evidence="1 2">
    <name type="scientific">Ralstonia insidiosa</name>
    <dbReference type="NCBI Taxonomy" id="190721"/>
    <lineage>
        <taxon>Bacteria</taxon>
        <taxon>Pseudomonadati</taxon>
        <taxon>Pseudomonadota</taxon>
        <taxon>Betaproteobacteria</taxon>
        <taxon>Burkholderiales</taxon>
        <taxon>Burkholderiaceae</taxon>
        <taxon>Ralstonia</taxon>
    </lineage>
</organism>
<evidence type="ECO:0000313" key="1">
    <source>
        <dbReference type="EMBL" id="NMV36941.1"/>
    </source>
</evidence>
<accession>A0A848NPG9</accession>
<evidence type="ECO:0000313" key="2">
    <source>
        <dbReference type="Proteomes" id="UP000575469"/>
    </source>
</evidence>
<name>A0A848NPG9_9RALS</name>
<dbReference type="Proteomes" id="UP000575469">
    <property type="component" value="Unassembled WGS sequence"/>
</dbReference>
<proteinExistence type="predicted"/>